<reference evidence="1 2" key="1">
    <citation type="submission" date="2024-03" db="EMBL/GenBank/DDBJ databases">
        <title>Analysis of soft rot Pectobacteriaceae population diversity in US potato growing regions between 2016 and 2022.</title>
        <authorList>
            <person name="Ma X."/>
            <person name="Zhang X."/>
            <person name="Stodghill P."/>
            <person name="Rioux R."/>
            <person name="Babler B."/>
            <person name="Shrestha S."/>
            <person name="Babler B."/>
            <person name="Rivedal H."/>
            <person name="Frost K."/>
            <person name="Hao J."/>
            <person name="Secor G."/>
            <person name="Swingle B."/>
        </authorList>
    </citation>
    <scope>NUCLEOTIDE SEQUENCE [LARGE SCALE GENOMIC DNA]</scope>
    <source>
        <strain evidence="1 2">SR64</strain>
    </source>
</reference>
<evidence type="ECO:0000313" key="1">
    <source>
        <dbReference type="EMBL" id="MEI7065790.1"/>
    </source>
</evidence>
<name>A0ABU8JTJ6_DICCH</name>
<sequence>MAEPYDDENYEIDNIYHYVYFFEARIMLKIDESEFPIVWLTQIENIENKPSQADDADDSFIQLEKILDKRSPFIIINTAEFGDKNRHEHSKDEKMKIVLWLKKNKKNVKKYIIAQIQIVPKEKQGLLLNSFVKTFSKFWGYPMIIVSNKEQALEKAKSLLEKTQ</sequence>
<gene>
    <name evidence="1" type="ORF">WCU84_19385</name>
</gene>
<organism evidence="1 2">
    <name type="scientific">Dickeya chrysanthemi</name>
    <name type="common">Pectobacterium chrysanthemi</name>
    <name type="synonym">Erwinia chrysanthemi</name>
    <dbReference type="NCBI Taxonomy" id="556"/>
    <lineage>
        <taxon>Bacteria</taxon>
        <taxon>Pseudomonadati</taxon>
        <taxon>Pseudomonadota</taxon>
        <taxon>Gammaproteobacteria</taxon>
        <taxon>Enterobacterales</taxon>
        <taxon>Pectobacteriaceae</taxon>
        <taxon>Dickeya</taxon>
    </lineage>
</organism>
<keyword evidence="2" id="KW-1185">Reference proteome</keyword>
<accession>A0ABU8JTJ6</accession>
<proteinExistence type="predicted"/>
<dbReference type="EMBL" id="JBBBOO010000021">
    <property type="protein sequence ID" value="MEI7065790.1"/>
    <property type="molecule type" value="Genomic_DNA"/>
</dbReference>
<protein>
    <submittedName>
        <fullName evidence="1">Uncharacterized protein</fullName>
    </submittedName>
</protein>
<evidence type="ECO:0000313" key="2">
    <source>
        <dbReference type="Proteomes" id="UP001359469"/>
    </source>
</evidence>
<comment type="caution">
    <text evidence="1">The sequence shown here is derived from an EMBL/GenBank/DDBJ whole genome shotgun (WGS) entry which is preliminary data.</text>
</comment>
<dbReference type="Proteomes" id="UP001359469">
    <property type="component" value="Unassembled WGS sequence"/>
</dbReference>
<dbReference type="RefSeq" id="WP_336730404.1">
    <property type="nucleotide sequence ID" value="NZ_JBBBOO010000021.1"/>
</dbReference>